<dbReference type="OrthoDB" id="2423195at2759"/>
<accession>A0A1J7J0H9</accession>
<keyword evidence="3" id="KW-1185">Reference proteome</keyword>
<dbReference type="Proteomes" id="UP000182658">
    <property type="component" value="Unassembled WGS sequence"/>
</dbReference>
<feature type="region of interest" description="Disordered" evidence="1">
    <location>
        <begin position="56"/>
        <end position="81"/>
    </location>
</feature>
<sequence>MLPGLQAADEQSATMRYNRVVNAAVLDETSQRFLVKGLGDLRALEERIDVAESTLETVASASSGPSHTSTGGPRHRTAPVDPAADRYHQLRLLEREVSKICKATSDEQQPANKLSDVVTEATALRRMLEAQRAEGRRYHPDVNTRMGSLSLERRPPTTLPACDQRVALGGRLARLRIRMTILADQFTRAKSADR</sequence>
<reference evidence="2 3" key="1">
    <citation type="submission" date="2016-10" db="EMBL/GenBank/DDBJ databases">
        <title>Draft genome sequence of Coniochaeta ligniaria NRRL30616, a lignocellulolytic fungus for bioabatement of inhibitors in plant biomass hydrolysates.</title>
        <authorList>
            <consortium name="DOE Joint Genome Institute"/>
            <person name="Jimenez D.J."/>
            <person name="Hector R.E."/>
            <person name="Riley R."/>
            <person name="Sun H."/>
            <person name="Grigoriev I.V."/>
            <person name="Van Elsas J.D."/>
            <person name="Nichols N.N."/>
        </authorList>
    </citation>
    <scope>NUCLEOTIDE SEQUENCE [LARGE SCALE GENOMIC DNA]</scope>
    <source>
        <strain evidence="2 3">NRRL 30616</strain>
    </source>
</reference>
<name>A0A1J7J0H9_9PEZI</name>
<organism evidence="2 3">
    <name type="scientific">Coniochaeta ligniaria NRRL 30616</name>
    <dbReference type="NCBI Taxonomy" id="1408157"/>
    <lineage>
        <taxon>Eukaryota</taxon>
        <taxon>Fungi</taxon>
        <taxon>Dikarya</taxon>
        <taxon>Ascomycota</taxon>
        <taxon>Pezizomycotina</taxon>
        <taxon>Sordariomycetes</taxon>
        <taxon>Sordariomycetidae</taxon>
        <taxon>Coniochaetales</taxon>
        <taxon>Coniochaetaceae</taxon>
        <taxon>Coniochaeta</taxon>
    </lineage>
</organism>
<evidence type="ECO:0000313" key="3">
    <source>
        <dbReference type="Proteomes" id="UP000182658"/>
    </source>
</evidence>
<proteinExistence type="predicted"/>
<dbReference type="AlphaFoldDB" id="A0A1J7J0H9"/>
<dbReference type="STRING" id="1408157.A0A1J7J0H9"/>
<dbReference type="EMBL" id="KV875111">
    <property type="protein sequence ID" value="OIW22644.1"/>
    <property type="molecule type" value="Genomic_DNA"/>
</dbReference>
<dbReference type="InParanoid" id="A0A1J7J0H9"/>
<protein>
    <submittedName>
        <fullName evidence="2">Uncharacterized protein</fullName>
    </submittedName>
</protein>
<gene>
    <name evidence="2" type="ORF">CONLIGDRAFT_151392</name>
</gene>
<evidence type="ECO:0000256" key="1">
    <source>
        <dbReference type="SAM" id="MobiDB-lite"/>
    </source>
</evidence>
<evidence type="ECO:0000313" key="2">
    <source>
        <dbReference type="EMBL" id="OIW22644.1"/>
    </source>
</evidence>
<feature type="compositionally biased region" description="Low complexity" evidence="1">
    <location>
        <begin position="59"/>
        <end position="72"/>
    </location>
</feature>